<gene>
    <name evidence="3" type="ORF">IFR04_004440</name>
</gene>
<comment type="caution">
    <text evidence="3">The sequence shown here is derived from an EMBL/GenBank/DDBJ whole genome shotgun (WGS) entry which is preliminary data.</text>
</comment>
<name>A0A8H7WCQ9_9HELO</name>
<feature type="compositionally biased region" description="Basic and acidic residues" evidence="1">
    <location>
        <begin position="167"/>
        <end position="220"/>
    </location>
</feature>
<feature type="chain" id="PRO_5034803989" evidence="2">
    <location>
        <begin position="22"/>
        <end position="220"/>
    </location>
</feature>
<keyword evidence="2" id="KW-0732">Signal</keyword>
<feature type="signal peptide" evidence="2">
    <location>
        <begin position="1"/>
        <end position="21"/>
    </location>
</feature>
<evidence type="ECO:0000313" key="3">
    <source>
        <dbReference type="EMBL" id="KAG4422416.1"/>
    </source>
</evidence>
<keyword evidence="4" id="KW-1185">Reference proteome</keyword>
<reference evidence="3" key="1">
    <citation type="submission" date="2021-02" db="EMBL/GenBank/DDBJ databases">
        <title>Genome sequence Cadophora malorum strain M34.</title>
        <authorList>
            <person name="Stefanovic E."/>
            <person name="Vu D."/>
            <person name="Scully C."/>
            <person name="Dijksterhuis J."/>
            <person name="Roader J."/>
            <person name="Houbraken J."/>
        </authorList>
    </citation>
    <scope>NUCLEOTIDE SEQUENCE</scope>
    <source>
        <strain evidence="3">M34</strain>
    </source>
</reference>
<dbReference type="Proteomes" id="UP000664132">
    <property type="component" value="Unassembled WGS sequence"/>
</dbReference>
<dbReference type="EMBL" id="JAFJYH010000049">
    <property type="protein sequence ID" value="KAG4422416.1"/>
    <property type="molecule type" value="Genomic_DNA"/>
</dbReference>
<feature type="region of interest" description="Disordered" evidence="1">
    <location>
        <begin position="149"/>
        <end position="220"/>
    </location>
</feature>
<dbReference type="OrthoDB" id="3562064at2759"/>
<evidence type="ECO:0000256" key="2">
    <source>
        <dbReference type="SAM" id="SignalP"/>
    </source>
</evidence>
<evidence type="ECO:0000256" key="1">
    <source>
        <dbReference type="SAM" id="MobiDB-lite"/>
    </source>
</evidence>
<accession>A0A8H7WCQ9</accession>
<protein>
    <submittedName>
        <fullName evidence="3">Uncharacterized protein</fullName>
    </submittedName>
</protein>
<proteinExistence type="predicted"/>
<sequence>MRFSIIILCATAIGTSTLVNAAPIPFTNSLTVLLHRFDLTTALAAFIRPRLAEEAHSRKRDYNDGTKNNNNCYDNYGNRVNCGNNGNNCYDAYGNRVQCGASNNNNGGYCTDSYGNRYLCGDDNENYCYNRSGNQCGCDDADYDEVRTQNAKEDAKRRKQQQQDDDERQKQQEKEQKEREKEQKEREKQREQEQKEREKEQKEKEKEEEERKKIDDDDDN</sequence>
<organism evidence="3 4">
    <name type="scientific">Cadophora malorum</name>
    <dbReference type="NCBI Taxonomy" id="108018"/>
    <lineage>
        <taxon>Eukaryota</taxon>
        <taxon>Fungi</taxon>
        <taxon>Dikarya</taxon>
        <taxon>Ascomycota</taxon>
        <taxon>Pezizomycotina</taxon>
        <taxon>Leotiomycetes</taxon>
        <taxon>Helotiales</taxon>
        <taxon>Ploettnerulaceae</taxon>
        <taxon>Cadophora</taxon>
    </lineage>
</organism>
<dbReference type="AlphaFoldDB" id="A0A8H7WCQ9"/>
<evidence type="ECO:0000313" key="4">
    <source>
        <dbReference type="Proteomes" id="UP000664132"/>
    </source>
</evidence>